<dbReference type="STRING" id="1752398.A8M32_18250"/>
<protein>
    <submittedName>
        <fullName evidence="4">Glutathione S-transferase</fullName>
    </submittedName>
</protein>
<reference evidence="5" key="1">
    <citation type="submission" date="2016-05" db="EMBL/GenBank/DDBJ databases">
        <authorList>
            <person name="Li Y."/>
        </authorList>
    </citation>
    <scope>NUCLEOTIDE SEQUENCE [LARGE SCALE GENOMIC DNA]</scope>
    <source>
        <strain evidence="5">YIC4027</strain>
    </source>
</reference>
<dbReference type="CDD" id="cd00570">
    <property type="entry name" value="GST_N_family"/>
    <property type="match status" value="1"/>
</dbReference>
<dbReference type="PROSITE" id="PS50405">
    <property type="entry name" value="GST_CTER"/>
    <property type="match status" value="1"/>
</dbReference>
<evidence type="ECO:0000313" key="5">
    <source>
        <dbReference type="Proteomes" id="UP000094342"/>
    </source>
</evidence>
<dbReference type="GO" id="GO:0006749">
    <property type="term" value="P:glutathione metabolic process"/>
    <property type="evidence" value="ECO:0007669"/>
    <property type="project" value="TreeGrafter"/>
</dbReference>
<dbReference type="RefSeq" id="WP_069459800.1">
    <property type="nucleotide sequence ID" value="NZ_CP034909.1"/>
</dbReference>
<dbReference type="GO" id="GO:0004364">
    <property type="term" value="F:glutathione transferase activity"/>
    <property type="evidence" value="ECO:0007669"/>
    <property type="project" value="TreeGrafter"/>
</dbReference>
<dbReference type="Pfam" id="PF13417">
    <property type="entry name" value="GST_N_3"/>
    <property type="match status" value="1"/>
</dbReference>
<dbReference type="PANTHER" id="PTHR43969:SF9">
    <property type="entry name" value="GLUTATHIONE S TRANSFERASE D10, ISOFORM A-RELATED"/>
    <property type="match status" value="1"/>
</dbReference>
<dbReference type="SUPFAM" id="SSF47616">
    <property type="entry name" value="GST C-terminal domain-like"/>
    <property type="match status" value="1"/>
</dbReference>
<dbReference type="SFLD" id="SFLDS00019">
    <property type="entry name" value="Glutathione_Transferase_(cytos"/>
    <property type="match status" value="1"/>
</dbReference>
<sequence length="230" mass="26571">MPTLYHHPMSSASRFVRLILSEYGYQTELCEEQPWENRRDFLVLNPAGTLPVYVDNSMRALCGATIISEYLDETSGIMKRDRRLLAEDPFQRAEIRRLTEWFLQKMEADVTRPLVRERIFKLQMRPDQGGGAPDSKILRTSRNNIRQHMKYLSWLAGSRPWLGGDRISYADLAAAAATSVLDYLGEIDWSDSPSAKEWYQRLKSRPSFRPLLGERVRGVTPVSHYADLDF</sequence>
<keyword evidence="4" id="KW-0808">Transferase</keyword>
<dbReference type="SUPFAM" id="SSF52833">
    <property type="entry name" value="Thioredoxin-like"/>
    <property type="match status" value="1"/>
</dbReference>
<dbReference type="Proteomes" id="UP000094342">
    <property type="component" value="Unassembled WGS sequence"/>
</dbReference>
<dbReference type="Pfam" id="PF00043">
    <property type="entry name" value="GST_C"/>
    <property type="match status" value="1"/>
</dbReference>
<evidence type="ECO:0000259" key="3">
    <source>
        <dbReference type="PROSITE" id="PS50405"/>
    </source>
</evidence>
<keyword evidence="5" id="KW-1185">Reference proteome</keyword>
<dbReference type="Gene3D" id="1.20.1050.10">
    <property type="match status" value="1"/>
</dbReference>
<dbReference type="CDD" id="cd00299">
    <property type="entry name" value="GST_C_family"/>
    <property type="match status" value="1"/>
</dbReference>
<dbReference type="PANTHER" id="PTHR43969">
    <property type="entry name" value="GLUTATHIONE S TRANSFERASE D10, ISOFORM A-RELATED"/>
    <property type="match status" value="1"/>
</dbReference>
<dbReference type="InterPro" id="IPR036282">
    <property type="entry name" value="Glutathione-S-Trfase_C_sf"/>
</dbReference>
<gene>
    <name evidence="4" type="ORF">A8M32_18250</name>
</gene>
<comment type="caution">
    <text evidence="4">The sequence shown here is derived from an EMBL/GenBank/DDBJ whole genome shotgun (WGS) entry which is preliminary data.</text>
</comment>
<proteinExistence type="predicted"/>
<dbReference type="InterPro" id="IPR036249">
    <property type="entry name" value="Thioredoxin-like_sf"/>
</dbReference>
<feature type="domain" description="GST N-terminal" evidence="2">
    <location>
        <begin position="1"/>
        <end position="79"/>
    </location>
</feature>
<dbReference type="AlphaFoldDB" id="A0A1E3V9A1"/>
<evidence type="ECO:0000313" key="4">
    <source>
        <dbReference type="EMBL" id="ODR90100.1"/>
    </source>
</evidence>
<name>A0A1E3V9A1_9HYPH</name>
<dbReference type="EMBL" id="LYBW01000060">
    <property type="protein sequence ID" value="ODR90100.1"/>
    <property type="molecule type" value="Genomic_DNA"/>
</dbReference>
<organism evidence="4 5">
    <name type="scientific">Sinorhizobium alkalisoli</name>
    <dbReference type="NCBI Taxonomy" id="1752398"/>
    <lineage>
        <taxon>Bacteria</taxon>
        <taxon>Pseudomonadati</taxon>
        <taxon>Pseudomonadota</taxon>
        <taxon>Alphaproteobacteria</taxon>
        <taxon>Hyphomicrobiales</taxon>
        <taxon>Rhizobiaceae</taxon>
        <taxon>Sinorhizobium/Ensifer group</taxon>
        <taxon>Sinorhizobium</taxon>
    </lineage>
</organism>
<dbReference type="InterPro" id="IPR010987">
    <property type="entry name" value="Glutathione-S-Trfase_C-like"/>
</dbReference>
<dbReference type="PROSITE" id="PS50404">
    <property type="entry name" value="GST_NTER"/>
    <property type="match status" value="1"/>
</dbReference>
<comment type="subunit">
    <text evidence="1">Homodimer.</text>
</comment>
<dbReference type="InterPro" id="IPR040079">
    <property type="entry name" value="Glutathione_S-Trfase"/>
</dbReference>
<accession>A0A1E3V9A1</accession>
<dbReference type="OrthoDB" id="9794721at2"/>
<evidence type="ECO:0000259" key="2">
    <source>
        <dbReference type="PROSITE" id="PS50404"/>
    </source>
</evidence>
<dbReference type="InterPro" id="IPR004045">
    <property type="entry name" value="Glutathione_S-Trfase_N"/>
</dbReference>
<feature type="domain" description="GST C-terminal" evidence="3">
    <location>
        <begin position="88"/>
        <end position="222"/>
    </location>
</feature>
<dbReference type="InterPro" id="IPR004046">
    <property type="entry name" value="GST_C"/>
</dbReference>
<evidence type="ECO:0000256" key="1">
    <source>
        <dbReference type="ARBA" id="ARBA00011738"/>
    </source>
</evidence>
<dbReference type="Gene3D" id="3.40.30.10">
    <property type="entry name" value="Glutaredoxin"/>
    <property type="match status" value="1"/>
</dbReference>